<organism evidence="2 3">
    <name type="scientific">Cladophialophora bantiana (strain ATCC 10958 / CBS 173.52 / CDC B-1940 / NIH 8579)</name>
    <name type="common">Xylohypha bantiana</name>
    <dbReference type="NCBI Taxonomy" id="1442370"/>
    <lineage>
        <taxon>Eukaryota</taxon>
        <taxon>Fungi</taxon>
        <taxon>Dikarya</taxon>
        <taxon>Ascomycota</taxon>
        <taxon>Pezizomycotina</taxon>
        <taxon>Eurotiomycetes</taxon>
        <taxon>Chaetothyriomycetidae</taxon>
        <taxon>Chaetothyriales</taxon>
        <taxon>Herpotrichiellaceae</taxon>
        <taxon>Cladophialophora</taxon>
    </lineage>
</organism>
<keyword evidence="3" id="KW-1185">Reference proteome</keyword>
<evidence type="ECO:0000313" key="2">
    <source>
        <dbReference type="EMBL" id="KIW94115.1"/>
    </source>
</evidence>
<dbReference type="Pfam" id="PF06985">
    <property type="entry name" value="HET"/>
    <property type="match status" value="1"/>
</dbReference>
<gene>
    <name evidence="2" type="ORF">Z519_05431</name>
</gene>
<dbReference type="VEuPathDB" id="FungiDB:Z519_05431"/>
<dbReference type="OrthoDB" id="4161734at2759"/>
<dbReference type="InterPro" id="IPR052895">
    <property type="entry name" value="HetReg/Transcr_Mod"/>
</dbReference>
<dbReference type="Proteomes" id="UP000053789">
    <property type="component" value="Unassembled WGS sequence"/>
</dbReference>
<accession>A0A0D2HTE9</accession>
<protein>
    <recommendedName>
        <fullName evidence="1">Heterokaryon incompatibility domain-containing protein</fullName>
    </recommendedName>
</protein>
<dbReference type="PANTHER" id="PTHR24148:SF64">
    <property type="entry name" value="HETEROKARYON INCOMPATIBILITY DOMAIN-CONTAINING PROTEIN"/>
    <property type="match status" value="1"/>
</dbReference>
<dbReference type="InterPro" id="IPR010730">
    <property type="entry name" value="HET"/>
</dbReference>
<proteinExistence type="predicted"/>
<dbReference type="PANTHER" id="PTHR24148">
    <property type="entry name" value="ANKYRIN REPEAT DOMAIN-CONTAINING PROTEIN 39 HOMOLOG-RELATED"/>
    <property type="match status" value="1"/>
</dbReference>
<dbReference type="RefSeq" id="XP_016620784.1">
    <property type="nucleotide sequence ID" value="XM_016763171.1"/>
</dbReference>
<dbReference type="GeneID" id="27698359"/>
<evidence type="ECO:0000259" key="1">
    <source>
        <dbReference type="Pfam" id="PF06985"/>
    </source>
</evidence>
<evidence type="ECO:0000313" key="3">
    <source>
        <dbReference type="Proteomes" id="UP000053789"/>
    </source>
</evidence>
<dbReference type="AlphaFoldDB" id="A0A0D2HTE9"/>
<dbReference type="HOGENOM" id="CLU_004184_6_2_1"/>
<reference evidence="2" key="1">
    <citation type="submission" date="2015-01" db="EMBL/GenBank/DDBJ databases">
        <title>The Genome Sequence of Cladophialophora bantiana CBS 173.52.</title>
        <authorList>
            <consortium name="The Broad Institute Genomics Platform"/>
            <person name="Cuomo C."/>
            <person name="de Hoog S."/>
            <person name="Gorbushina A."/>
            <person name="Stielow B."/>
            <person name="Teixiera M."/>
            <person name="Abouelleil A."/>
            <person name="Chapman S.B."/>
            <person name="Priest M."/>
            <person name="Young S.K."/>
            <person name="Wortman J."/>
            <person name="Nusbaum C."/>
            <person name="Birren B."/>
        </authorList>
    </citation>
    <scope>NUCLEOTIDE SEQUENCE [LARGE SCALE GENOMIC DNA]</scope>
    <source>
        <strain evidence="2">CBS 173.52</strain>
    </source>
</reference>
<sequence length="108" mass="12450">MESMDPETNPIYQWEPLNLRKNEFRILKLREIIREQEGEVVSVTFHNVPINGHPPYNALSYTWGDQPRRKKILLGGCPHSITKNLHQALCVLLNCGVQNLWVDALCIS</sequence>
<name>A0A0D2HTE9_CLAB1</name>
<feature type="domain" description="Heterokaryon incompatibility" evidence="1">
    <location>
        <begin position="56"/>
        <end position="107"/>
    </location>
</feature>
<dbReference type="EMBL" id="KN846986">
    <property type="protein sequence ID" value="KIW94115.1"/>
    <property type="molecule type" value="Genomic_DNA"/>
</dbReference>